<comment type="subunit">
    <text evidence="3">Homotrimer.</text>
</comment>
<accession>A0A6G7YPW4</accession>
<evidence type="ECO:0000313" key="6">
    <source>
        <dbReference type="EMBL" id="QIK78782.1"/>
    </source>
</evidence>
<keyword evidence="4" id="KW-0456">Lyase</keyword>
<dbReference type="GO" id="GO:0016829">
    <property type="term" value="F:lyase activity"/>
    <property type="evidence" value="ECO:0007669"/>
    <property type="project" value="UniProtKB-KW"/>
</dbReference>
<dbReference type="AlphaFoldDB" id="A0A6G7YPW4"/>
<comment type="similarity">
    <text evidence="2">Belongs to the KHG/KDPG aldolase family.</text>
</comment>
<dbReference type="PANTHER" id="PTHR30246">
    <property type="entry name" value="2-KETO-3-DEOXY-6-PHOSPHOGLUCONATE ALDOLASE"/>
    <property type="match status" value="1"/>
</dbReference>
<dbReference type="RefSeq" id="WP_166411174.1">
    <property type="nucleotide sequence ID" value="NZ_CP049869.1"/>
</dbReference>
<dbReference type="Proteomes" id="UP000503222">
    <property type="component" value="Chromosome"/>
</dbReference>
<evidence type="ECO:0000256" key="3">
    <source>
        <dbReference type="ARBA" id="ARBA00011233"/>
    </source>
</evidence>
<dbReference type="KEGG" id="spii:G7077_07605"/>
<dbReference type="InterPro" id="IPR000887">
    <property type="entry name" value="Aldlse_KDPG_KHG"/>
</dbReference>
<dbReference type="SUPFAM" id="SSF51569">
    <property type="entry name" value="Aldolase"/>
    <property type="match status" value="1"/>
</dbReference>
<gene>
    <name evidence="6" type="ORF">G7077_07605</name>
</gene>
<evidence type="ECO:0000256" key="5">
    <source>
        <dbReference type="ARBA" id="ARBA00023277"/>
    </source>
</evidence>
<dbReference type="EMBL" id="CP049869">
    <property type="protein sequence ID" value="QIK78782.1"/>
    <property type="molecule type" value="Genomic_DNA"/>
</dbReference>
<reference evidence="6 7" key="1">
    <citation type="submission" date="2020-03" db="EMBL/GenBank/DDBJ databases">
        <title>Sphingomonas sp. nov., isolated from fish.</title>
        <authorList>
            <person name="Hyun D.-W."/>
            <person name="Bae J.-W."/>
        </authorList>
    </citation>
    <scope>NUCLEOTIDE SEQUENCE [LARGE SCALE GENOMIC DNA]</scope>
    <source>
        <strain evidence="6 7">HDW15B</strain>
    </source>
</reference>
<name>A0A6G7YPW4_9SPHN</name>
<dbReference type="InterPro" id="IPR013785">
    <property type="entry name" value="Aldolase_TIM"/>
</dbReference>
<dbReference type="PANTHER" id="PTHR30246:SF1">
    <property type="entry name" value="2-DEHYDRO-3-DEOXY-6-PHOSPHOGALACTONATE ALDOLASE-RELATED"/>
    <property type="match status" value="1"/>
</dbReference>
<dbReference type="NCBIfam" id="NF006600">
    <property type="entry name" value="PRK09140.1"/>
    <property type="match status" value="1"/>
</dbReference>
<keyword evidence="7" id="KW-1185">Reference proteome</keyword>
<proteinExistence type="inferred from homology"/>
<keyword evidence="5" id="KW-0119">Carbohydrate metabolism</keyword>
<dbReference type="Gene3D" id="3.20.20.70">
    <property type="entry name" value="Aldolase class I"/>
    <property type="match status" value="1"/>
</dbReference>
<evidence type="ECO:0000256" key="1">
    <source>
        <dbReference type="ARBA" id="ARBA00004761"/>
    </source>
</evidence>
<dbReference type="CDD" id="cd00452">
    <property type="entry name" value="KDPG_aldolase"/>
    <property type="match status" value="1"/>
</dbReference>
<evidence type="ECO:0000256" key="4">
    <source>
        <dbReference type="ARBA" id="ARBA00023239"/>
    </source>
</evidence>
<evidence type="ECO:0000313" key="7">
    <source>
        <dbReference type="Proteomes" id="UP000503222"/>
    </source>
</evidence>
<sequence>MIPKERLNLYLAQCPLVAIIRGVTPGEADGIGRALFDAGIRIIEVPLNSPEPLESIRILSSALGNDALIGAGTVLTTEDVTKVQAAGGELIVSPNTNTQVIAATAAAGMASAPGYFTPSEAFAALEAGADALKLFPAEGATPQVVKAQRAVLPKQVPLLVVGGVSPDNMQPWLEVGANGFGLGSGLYKPGQTAAETAAKAAAYVHGVKRQ</sequence>
<dbReference type="Pfam" id="PF01081">
    <property type="entry name" value="Aldolase"/>
    <property type="match status" value="1"/>
</dbReference>
<protein>
    <submittedName>
        <fullName evidence="6">2-dehydro-3-deoxy-6-phosphogalactonate aldolase</fullName>
    </submittedName>
</protein>
<evidence type="ECO:0000256" key="2">
    <source>
        <dbReference type="ARBA" id="ARBA00006906"/>
    </source>
</evidence>
<organism evidence="6 7">
    <name type="scientific">Sphingomonas piscis</name>
    <dbReference type="NCBI Taxonomy" id="2714943"/>
    <lineage>
        <taxon>Bacteria</taxon>
        <taxon>Pseudomonadati</taxon>
        <taxon>Pseudomonadota</taxon>
        <taxon>Alphaproteobacteria</taxon>
        <taxon>Sphingomonadales</taxon>
        <taxon>Sphingomonadaceae</taxon>
        <taxon>Sphingomonas</taxon>
    </lineage>
</organism>
<comment type="pathway">
    <text evidence="1">Carbohydrate acid metabolism.</text>
</comment>